<dbReference type="SUPFAM" id="SSF52540">
    <property type="entry name" value="P-loop containing nucleoside triphosphate hydrolases"/>
    <property type="match status" value="1"/>
</dbReference>
<dbReference type="RefSeq" id="WP_186981928.1">
    <property type="nucleotide sequence ID" value="NZ_JACOQH010000003.1"/>
</dbReference>
<comment type="subcellular location">
    <subcellularLocation>
        <location evidence="1">Cell membrane</location>
        <topology evidence="1">Multi-pass membrane protein</topology>
    </subcellularLocation>
</comment>
<evidence type="ECO:0000256" key="7">
    <source>
        <dbReference type="SAM" id="Phobius"/>
    </source>
</evidence>
<evidence type="ECO:0000256" key="4">
    <source>
        <dbReference type="ARBA" id="ARBA00022840"/>
    </source>
</evidence>
<dbReference type="InterPro" id="IPR011527">
    <property type="entry name" value="ABC1_TM_dom"/>
</dbReference>
<dbReference type="PROSITE" id="PS50929">
    <property type="entry name" value="ABC_TM1F"/>
    <property type="match status" value="1"/>
</dbReference>
<feature type="domain" description="ABC transmembrane type-1" evidence="9">
    <location>
        <begin position="25"/>
        <end position="307"/>
    </location>
</feature>
<keyword evidence="4 10" id="KW-0067">ATP-binding</keyword>
<protein>
    <submittedName>
        <fullName evidence="10">ABC transporter ATP-binding protein</fullName>
    </submittedName>
</protein>
<feature type="transmembrane region" description="Helical" evidence="7">
    <location>
        <begin position="27"/>
        <end position="48"/>
    </location>
</feature>
<feature type="transmembrane region" description="Helical" evidence="7">
    <location>
        <begin position="60"/>
        <end position="80"/>
    </location>
</feature>
<evidence type="ECO:0000259" key="9">
    <source>
        <dbReference type="PROSITE" id="PS50929"/>
    </source>
</evidence>
<name>A0ABR7I9G2_9FIRM</name>
<feature type="domain" description="ABC transporter" evidence="8">
    <location>
        <begin position="338"/>
        <end position="574"/>
    </location>
</feature>
<dbReference type="EMBL" id="JACOQH010000003">
    <property type="protein sequence ID" value="MBC5753561.1"/>
    <property type="molecule type" value="Genomic_DNA"/>
</dbReference>
<comment type="caution">
    <text evidence="10">The sequence shown here is derived from an EMBL/GenBank/DDBJ whole genome shotgun (WGS) entry which is preliminary data.</text>
</comment>
<feature type="transmembrane region" description="Helical" evidence="7">
    <location>
        <begin position="277"/>
        <end position="298"/>
    </location>
</feature>
<keyword evidence="6 7" id="KW-0472">Membrane</keyword>
<evidence type="ECO:0000313" key="10">
    <source>
        <dbReference type="EMBL" id="MBC5753561.1"/>
    </source>
</evidence>
<dbReference type="SUPFAM" id="SSF90123">
    <property type="entry name" value="ABC transporter transmembrane region"/>
    <property type="match status" value="1"/>
</dbReference>
<reference evidence="10 11" key="1">
    <citation type="submission" date="2020-08" db="EMBL/GenBank/DDBJ databases">
        <title>Genome public.</title>
        <authorList>
            <person name="Liu C."/>
            <person name="Sun Q."/>
        </authorList>
    </citation>
    <scope>NUCLEOTIDE SEQUENCE [LARGE SCALE GENOMIC DNA]</scope>
    <source>
        <strain evidence="10 11">BX0805</strain>
    </source>
</reference>
<keyword evidence="5 7" id="KW-1133">Transmembrane helix</keyword>
<evidence type="ECO:0000256" key="6">
    <source>
        <dbReference type="ARBA" id="ARBA00023136"/>
    </source>
</evidence>
<dbReference type="PROSITE" id="PS00211">
    <property type="entry name" value="ABC_TRANSPORTER_1"/>
    <property type="match status" value="1"/>
</dbReference>
<dbReference type="PANTHER" id="PTHR43394:SF1">
    <property type="entry name" value="ATP-BINDING CASSETTE SUB-FAMILY B MEMBER 10, MITOCHONDRIAL"/>
    <property type="match status" value="1"/>
</dbReference>
<dbReference type="Gene3D" id="3.40.50.300">
    <property type="entry name" value="P-loop containing nucleotide triphosphate hydrolases"/>
    <property type="match status" value="1"/>
</dbReference>
<dbReference type="GO" id="GO:0005524">
    <property type="term" value="F:ATP binding"/>
    <property type="evidence" value="ECO:0007669"/>
    <property type="project" value="UniProtKB-KW"/>
</dbReference>
<keyword evidence="2 7" id="KW-0812">Transmembrane</keyword>
<dbReference type="Pfam" id="PF00005">
    <property type="entry name" value="ABC_tran"/>
    <property type="match status" value="1"/>
</dbReference>
<dbReference type="Proteomes" id="UP000621540">
    <property type="component" value="Unassembled WGS sequence"/>
</dbReference>
<evidence type="ECO:0000256" key="2">
    <source>
        <dbReference type="ARBA" id="ARBA00022692"/>
    </source>
</evidence>
<feature type="transmembrane region" description="Helical" evidence="7">
    <location>
        <begin position="166"/>
        <end position="183"/>
    </location>
</feature>
<evidence type="ECO:0000256" key="3">
    <source>
        <dbReference type="ARBA" id="ARBA00022741"/>
    </source>
</evidence>
<dbReference type="SMART" id="SM00382">
    <property type="entry name" value="AAA"/>
    <property type="match status" value="1"/>
</dbReference>
<organism evidence="10 11">
    <name type="scientific">Roseburia yibonii</name>
    <dbReference type="NCBI Taxonomy" id="2763063"/>
    <lineage>
        <taxon>Bacteria</taxon>
        <taxon>Bacillati</taxon>
        <taxon>Bacillota</taxon>
        <taxon>Clostridia</taxon>
        <taxon>Lachnospirales</taxon>
        <taxon>Lachnospiraceae</taxon>
        <taxon>Roseburia</taxon>
    </lineage>
</organism>
<evidence type="ECO:0000256" key="5">
    <source>
        <dbReference type="ARBA" id="ARBA00022989"/>
    </source>
</evidence>
<dbReference type="InterPro" id="IPR003593">
    <property type="entry name" value="AAA+_ATPase"/>
</dbReference>
<keyword evidence="3" id="KW-0547">Nucleotide-binding</keyword>
<sequence length="594" mass="64559">MKEKKEGWMRTLLGYAGGYRKKFELSIVLSVISITAGLVPFFCMYQVICKFVDGTVTSGAILGWCGAALFAYCVKVLCFAGSTAASHQVAYHVLEGLRLRMADRFLHAPLGEVQAHSIGEIKNIMVDKIEGIEPPLAHVVPEGVGHIVLPVVSILALALIDWRIALASLVTFPAAFVCMALTFKISGKNFDTYNNSNTYMNSMIVEYIEGIEVIKAFGRAGVSYEKYAKAITDYRTFVIKWLSSTWVTMKLAFALFPATLIGTLPVSLALASAGTITASQAALAVMLSISMVGSLAKLEVFANETKQMQMTVEELDSLLTMKSLLEPEKRANITSTDVELKQVRFSYSGNTEEEVLHGIDLKFPQGSFTALVGPSGGGKSTVAKLIARFFDVTEGSITIGGVNIKDMPLSQISENVSFVAQDNFLFRCSLLENIRLGNPKATDEEVKAAARAAQCEEFILKLPQGYDTPAGEAGKRLSGGEKQRIAIARMMLKNAPIVILDEATAFTDPENEDKIQQSIAALTKGKTLLVIAHRLSTIKQADNIVVLKNGAIVAHGTQEELLENCPLYQDMWKAHIGAKEWAVSSAGKEEKAYV</sequence>
<evidence type="ECO:0000256" key="1">
    <source>
        <dbReference type="ARBA" id="ARBA00004651"/>
    </source>
</evidence>
<gene>
    <name evidence="10" type="ORF">H8Z76_05870</name>
</gene>
<dbReference type="Gene3D" id="1.20.1560.10">
    <property type="entry name" value="ABC transporter type 1, transmembrane domain"/>
    <property type="match status" value="1"/>
</dbReference>
<feature type="transmembrane region" description="Helical" evidence="7">
    <location>
        <begin position="251"/>
        <end position="271"/>
    </location>
</feature>
<dbReference type="InterPro" id="IPR027417">
    <property type="entry name" value="P-loop_NTPase"/>
</dbReference>
<dbReference type="PROSITE" id="PS50893">
    <property type="entry name" value="ABC_TRANSPORTER_2"/>
    <property type="match status" value="1"/>
</dbReference>
<evidence type="ECO:0000313" key="11">
    <source>
        <dbReference type="Proteomes" id="UP000621540"/>
    </source>
</evidence>
<evidence type="ECO:0000259" key="8">
    <source>
        <dbReference type="PROSITE" id="PS50893"/>
    </source>
</evidence>
<keyword evidence="11" id="KW-1185">Reference proteome</keyword>
<dbReference type="InterPro" id="IPR036640">
    <property type="entry name" value="ABC1_TM_sf"/>
</dbReference>
<dbReference type="InterPro" id="IPR003439">
    <property type="entry name" value="ABC_transporter-like_ATP-bd"/>
</dbReference>
<proteinExistence type="predicted"/>
<dbReference type="Pfam" id="PF00664">
    <property type="entry name" value="ABC_membrane"/>
    <property type="match status" value="1"/>
</dbReference>
<accession>A0ABR7I9G2</accession>
<dbReference type="PANTHER" id="PTHR43394">
    <property type="entry name" value="ATP-DEPENDENT PERMEASE MDL1, MITOCHONDRIAL"/>
    <property type="match status" value="1"/>
</dbReference>
<dbReference type="InterPro" id="IPR017871">
    <property type="entry name" value="ABC_transporter-like_CS"/>
</dbReference>
<dbReference type="InterPro" id="IPR039421">
    <property type="entry name" value="Type_1_exporter"/>
</dbReference>